<dbReference type="SUPFAM" id="SSF53335">
    <property type="entry name" value="S-adenosyl-L-methionine-dependent methyltransferases"/>
    <property type="match status" value="1"/>
</dbReference>
<evidence type="ECO:0000259" key="2">
    <source>
        <dbReference type="Pfam" id="PF08484"/>
    </source>
</evidence>
<dbReference type="Gene3D" id="3.40.50.720">
    <property type="entry name" value="NAD(P)-binding Rossmann-like Domain"/>
    <property type="match status" value="1"/>
</dbReference>
<gene>
    <name evidence="3" type="ORF">SAMN04488557_2394</name>
</gene>
<dbReference type="AlphaFoldDB" id="A0A1I7NJ39"/>
<reference evidence="4" key="1">
    <citation type="submission" date="2016-10" db="EMBL/GenBank/DDBJ databases">
        <authorList>
            <person name="Varghese N."/>
            <person name="Submissions S."/>
        </authorList>
    </citation>
    <scope>NUCLEOTIDE SEQUENCE [LARGE SCALE GENOMIC DNA]</scope>
    <source>
        <strain evidence="4">DSM 1565</strain>
    </source>
</reference>
<dbReference type="Gene3D" id="3.40.50.150">
    <property type="entry name" value="Vaccinia Virus protein VP39"/>
    <property type="match status" value="1"/>
</dbReference>
<dbReference type="OrthoDB" id="9815644at2"/>
<keyword evidence="4" id="KW-1185">Reference proteome</keyword>
<dbReference type="InterPro" id="IPR029063">
    <property type="entry name" value="SAM-dependent_MTases_sf"/>
</dbReference>
<dbReference type="Pfam" id="PF13489">
    <property type="entry name" value="Methyltransf_23"/>
    <property type="match status" value="1"/>
</dbReference>
<dbReference type="InterPro" id="IPR013691">
    <property type="entry name" value="MeTrfase_14"/>
</dbReference>
<dbReference type="InterPro" id="IPR038576">
    <property type="entry name" value="Methyltransf_Zn-bd_dom_put_sf"/>
</dbReference>
<sequence>MTADCEPQRTCIVCGGEAKPLLELDVQPPANLLLSGPDEPHEAFPLGFAICPTCTHGQLTHFVDPAKLFKHYLYASGTSGTLKAYFEWFADTLLRASRPGARVLEIASNDGSLLGCMEARGFDAVGVDPAENLNKIAAAAGRKVITGFFPDARPEGQFDIIVAMNVAAHTPDPATFMRGVRECLAPGGVAIIQTSQALMIANGEFDTVYHEHYSFYTVASMARLAENNGLRVEASQLTSVHGVSLLSFLRRSEDDVAPFAFDGGQPFSVAWPSPTPPSLSRDLGGSEVLSAYATFADGAKTAMSAAAAVVKKHRAAGRKIALVGVAAKALTFVRAAGIVPDVYLDEAALKVGLTIPGTEHAIEPFSKAADIAGDTTFLIGAWNFADELIAKIRRHSGDASPKFVIYFPKLLEIG</sequence>
<proteinExistence type="predicted"/>
<dbReference type="Pfam" id="PF08484">
    <property type="entry name" value="Methyltransf_14"/>
    <property type="match status" value="1"/>
</dbReference>
<dbReference type="RefSeq" id="WP_092867881.1">
    <property type="nucleotide sequence ID" value="NZ_FPCH01000002.1"/>
</dbReference>
<dbReference type="STRING" id="51670.SAMN04488557_2394"/>
<dbReference type="Gene3D" id="6.20.50.110">
    <property type="entry name" value="Methyltransferase, zinc-binding domain"/>
    <property type="match status" value="1"/>
</dbReference>
<feature type="domain" description="C-methyltransferase" evidence="2">
    <location>
        <begin position="288"/>
        <end position="408"/>
    </location>
</feature>
<dbReference type="Proteomes" id="UP000199423">
    <property type="component" value="Unassembled WGS sequence"/>
</dbReference>
<feature type="domain" description="Methyltransferase putative zinc binding" evidence="1">
    <location>
        <begin position="11"/>
        <end position="69"/>
    </location>
</feature>
<dbReference type="Pfam" id="PF08421">
    <property type="entry name" value="Methyltransf_13"/>
    <property type="match status" value="1"/>
</dbReference>
<organism evidence="3 4">
    <name type="scientific">Hyphomicrobium facile</name>
    <dbReference type="NCBI Taxonomy" id="51670"/>
    <lineage>
        <taxon>Bacteria</taxon>
        <taxon>Pseudomonadati</taxon>
        <taxon>Pseudomonadota</taxon>
        <taxon>Alphaproteobacteria</taxon>
        <taxon>Hyphomicrobiales</taxon>
        <taxon>Hyphomicrobiaceae</taxon>
        <taxon>Hyphomicrobium</taxon>
    </lineage>
</organism>
<evidence type="ECO:0000259" key="1">
    <source>
        <dbReference type="Pfam" id="PF08421"/>
    </source>
</evidence>
<dbReference type="InterPro" id="IPR013630">
    <property type="entry name" value="Methyltransf_Zn-bd_dom_put"/>
</dbReference>
<protein>
    <submittedName>
        <fullName evidence="3">Putative zinc binding domain-containing protein</fullName>
    </submittedName>
</protein>
<evidence type="ECO:0000313" key="4">
    <source>
        <dbReference type="Proteomes" id="UP000199423"/>
    </source>
</evidence>
<accession>A0A1I7NJ39</accession>
<dbReference type="EMBL" id="FPCH01000002">
    <property type="protein sequence ID" value="SFV34667.1"/>
    <property type="molecule type" value="Genomic_DNA"/>
</dbReference>
<name>A0A1I7NJ39_9HYPH</name>
<evidence type="ECO:0000313" key="3">
    <source>
        <dbReference type="EMBL" id="SFV34667.1"/>
    </source>
</evidence>
<dbReference type="PANTHER" id="PTHR43861">
    <property type="entry name" value="TRANS-ACONITATE 2-METHYLTRANSFERASE-RELATED"/>
    <property type="match status" value="1"/>
</dbReference>
<dbReference type="PANTHER" id="PTHR43861:SF5">
    <property type="entry name" value="BLL5978 PROTEIN"/>
    <property type="match status" value="1"/>
</dbReference>